<dbReference type="AlphaFoldDB" id="A0A1I0R4S2"/>
<dbReference type="Proteomes" id="UP000199701">
    <property type="component" value="Unassembled WGS sequence"/>
</dbReference>
<organism evidence="1 2">
    <name type="scientific">[Clostridium] fimetarium</name>
    <dbReference type="NCBI Taxonomy" id="99656"/>
    <lineage>
        <taxon>Bacteria</taxon>
        <taxon>Bacillati</taxon>
        <taxon>Bacillota</taxon>
        <taxon>Clostridia</taxon>
        <taxon>Lachnospirales</taxon>
        <taxon>Lachnospiraceae</taxon>
    </lineage>
</organism>
<dbReference type="STRING" id="99656.SAMN05421659_111147"/>
<protein>
    <submittedName>
        <fullName evidence="1">Uncharacterized protein</fullName>
    </submittedName>
</protein>
<dbReference type="RefSeq" id="WP_092455244.1">
    <property type="nucleotide sequence ID" value="NZ_FOJI01000011.1"/>
</dbReference>
<proteinExistence type="predicted"/>
<accession>A0A1I0R4S2</accession>
<name>A0A1I0R4S2_9FIRM</name>
<evidence type="ECO:0000313" key="1">
    <source>
        <dbReference type="EMBL" id="SEW34988.1"/>
    </source>
</evidence>
<dbReference type="EMBL" id="FOJI01000011">
    <property type="protein sequence ID" value="SEW34988.1"/>
    <property type="molecule type" value="Genomic_DNA"/>
</dbReference>
<evidence type="ECO:0000313" key="2">
    <source>
        <dbReference type="Proteomes" id="UP000199701"/>
    </source>
</evidence>
<reference evidence="1 2" key="1">
    <citation type="submission" date="2016-10" db="EMBL/GenBank/DDBJ databases">
        <authorList>
            <person name="de Groot N.N."/>
        </authorList>
    </citation>
    <scope>NUCLEOTIDE SEQUENCE [LARGE SCALE GENOMIC DNA]</scope>
    <source>
        <strain evidence="1 2">DSM 9179</strain>
    </source>
</reference>
<dbReference type="OrthoDB" id="9796892at2"/>
<keyword evidence="2" id="KW-1185">Reference proteome</keyword>
<sequence>MINSIGDSANYNHGAYHFSGTSANSTSANNANAPASVEGAQSSQSELMALKRTGAVECATCASRTYQDGSDENVSYKSASHIDPSSSGAKVMAHEQEHVSNAYTKAAKGGGQVVSASVTLKSATCPECGRSYVSGGVTNTTIKYSEDNPYGSNQKSAHYAAIAGMNVDVGI</sequence>
<gene>
    <name evidence="1" type="ORF">SAMN05421659_111147</name>
</gene>